<dbReference type="EMBL" id="LSSK01000221">
    <property type="protein sequence ID" value="OMH84286.1"/>
    <property type="molecule type" value="Genomic_DNA"/>
</dbReference>
<evidence type="ECO:0000256" key="4">
    <source>
        <dbReference type="ARBA" id="ARBA00023203"/>
    </source>
</evidence>
<comment type="function">
    <text evidence="6">Binds to actin and affects the structure of the cytoskeleton. At high concentrations, profilin prevents the polymerization of actin, whereas it enhances it at low concentrations.</text>
</comment>
<accession>A0A1R1PTG8</accession>
<dbReference type="PROSITE" id="PS00414">
    <property type="entry name" value="PROFILIN"/>
    <property type="match status" value="1"/>
</dbReference>
<dbReference type="Gene3D" id="3.30.450.30">
    <property type="entry name" value="Dynein light chain 2a, cytoplasmic"/>
    <property type="match status" value="1"/>
</dbReference>
<dbReference type="PANTHER" id="PTHR11604:SF0">
    <property type="entry name" value="PROFILIN"/>
    <property type="match status" value="1"/>
</dbReference>
<dbReference type="GO" id="GO:0003785">
    <property type="term" value="F:actin monomer binding"/>
    <property type="evidence" value="ECO:0007669"/>
    <property type="project" value="TreeGrafter"/>
</dbReference>
<organism evidence="8 9">
    <name type="scientific">Zancudomyces culisetae</name>
    <name type="common">Gut fungus</name>
    <name type="synonym">Smittium culisetae</name>
    <dbReference type="NCBI Taxonomy" id="1213189"/>
    <lineage>
        <taxon>Eukaryota</taxon>
        <taxon>Fungi</taxon>
        <taxon>Fungi incertae sedis</taxon>
        <taxon>Zoopagomycota</taxon>
        <taxon>Kickxellomycotina</taxon>
        <taxon>Harpellomycetes</taxon>
        <taxon>Harpellales</taxon>
        <taxon>Legeriomycetaceae</taxon>
        <taxon>Zancudomyces</taxon>
    </lineage>
</organism>
<keyword evidence="5 6" id="KW-0206">Cytoskeleton</keyword>
<evidence type="ECO:0000256" key="1">
    <source>
        <dbReference type="ARBA" id="ARBA00004245"/>
    </source>
</evidence>
<gene>
    <name evidence="8" type="ORF">AX774_g2196</name>
</gene>
<dbReference type="Pfam" id="PF00235">
    <property type="entry name" value="Profilin"/>
    <property type="match status" value="1"/>
</dbReference>
<dbReference type="AlphaFoldDB" id="A0A1R1PTG8"/>
<dbReference type="SUPFAM" id="SSF55770">
    <property type="entry name" value="Profilin (actin-binding protein)"/>
    <property type="match status" value="1"/>
</dbReference>
<keyword evidence="4 7" id="KW-0009">Actin-binding</keyword>
<dbReference type="Proteomes" id="UP000188320">
    <property type="component" value="Unassembled WGS sequence"/>
</dbReference>
<dbReference type="GO" id="GO:0005938">
    <property type="term" value="C:cell cortex"/>
    <property type="evidence" value="ECO:0007669"/>
    <property type="project" value="TreeGrafter"/>
</dbReference>
<dbReference type="PRINTS" id="PR01640">
    <property type="entry name" value="PROFILINPLNT"/>
</dbReference>
<proteinExistence type="inferred from homology"/>
<comment type="similarity">
    <text evidence="2 7">Belongs to the profilin family.</text>
</comment>
<dbReference type="CDD" id="cd00148">
    <property type="entry name" value="PROF"/>
    <property type="match status" value="1"/>
</dbReference>
<evidence type="ECO:0000256" key="5">
    <source>
        <dbReference type="ARBA" id="ARBA00023212"/>
    </source>
</evidence>
<dbReference type="OrthoDB" id="421374at2759"/>
<dbReference type="InterPro" id="IPR048278">
    <property type="entry name" value="PFN"/>
</dbReference>
<evidence type="ECO:0000256" key="7">
    <source>
        <dbReference type="RuleBase" id="RU003909"/>
    </source>
</evidence>
<sequence length="142" mass="15619">MSWQAYVDNNLTGTGYISQAAIYGKDGALWASSKDFKMSKEEFDTVSKAFDDPSKIRGSGLFANDVKYFALKCDDRSVYGKKESTGIICVRTKASILIGLYDENTAPGQATKVVEGLADYLISVGYVSRCFFLLFSLPPLFC</sequence>
<dbReference type="InterPro" id="IPR005455">
    <property type="entry name" value="PFN_euk"/>
</dbReference>
<dbReference type="SMART" id="SM00392">
    <property type="entry name" value="PROF"/>
    <property type="match status" value="1"/>
</dbReference>
<name>A0A1R1PTG8_ZANCU</name>
<dbReference type="GO" id="GO:0005856">
    <property type="term" value="C:cytoskeleton"/>
    <property type="evidence" value="ECO:0007669"/>
    <property type="project" value="UniProtKB-SubCell"/>
</dbReference>
<dbReference type="PRINTS" id="PR00392">
    <property type="entry name" value="PROFILIN"/>
</dbReference>
<evidence type="ECO:0000256" key="2">
    <source>
        <dbReference type="ARBA" id="ARBA00010058"/>
    </source>
</evidence>
<keyword evidence="9" id="KW-1185">Reference proteome</keyword>
<evidence type="ECO:0000313" key="9">
    <source>
        <dbReference type="Proteomes" id="UP000188320"/>
    </source>
</evidence>
<keyword evidence="3" id="KW-0963">Cytoplasm</keyword>
<reference evidence="9" key="1">
    <citation type="submission" date="2017-01" db="EMBL/GenBank/DDBJ databases">
        <authorList>
            <person name="Wang Y."/>
            <person name="White M."/>
            <person name="Kvist S."/>
            <person name="Moncalvo J.-M."/>
        </authorList>
    </citation>
    <scope>NUCLEOTIDE SEQUENCE [LARGE SCALE GENOMIC DNA]</scope>
    <source>
        <strain evidence="9">COL-18-3</strain>
    </source>
</reference>
<dbReference type="InterPro" id="IPR036140">
    <property type="entry name" value="PFN_sf"/>
</dbReference>
<protein>
    <recommendedName>
        <fullName evidence="7">Profilin</fullName>
    </recommendedName>
</protein>
<evidence type="ECO:0000256" key="3">
    <source>
        <dbReference type="ARBA" id="ARBA00022490"/>
    </source>
</evidence>
<comment type="subcellular location">
    <subcellularLocation>
        <location evidence="1">Cytoplasm</location>
        <location evidence="1">Cytoskeleton</location>
    </subcellularLocation>
</comment>
<dbReference type="InterPro" id="IPR027310">
    <property type="entry name" value="Profilin_CS"/>
</dbReference>
<comment type="subunit">
    <text evidence="6">Occurs in many kinds of cells as a complex with monomeric actin in a 1:1 ratio.</text>
</comment>
<comment type="caution">
    <text evidence="8">The sequence shown here is derived from an EMBL/GenBank/DDBJ whole genome shotgun (WGS) entry which is preliminary data.</text>
</comment>
<dbReference type="FunFam" id="3.30.450.30:FF:000001">
    <property type="entry name" value="Profilin"/>
    <property type="match status" value="1"/>
</dbReference>
<evidence type="ECO:0000313" key="8">
    <source>
        <dbReference type="EMBL" id="OMH84286.1"/>
    </source>
</evidence>
<dbReference type="PANTHER" id="PTHR11604">
    <property type="entry name" value="PROFILIN"/>
    <property type="match status" value="1"/>
</dbReference>
<evidence type="ECO:0000256" key="6">
    <source>
        <dbReference type="RuleBase" id="RU003908"/>
    </source>
</evidence>